<dbReference type="InterPro" id="IPR050640">
    <property type="entry name" value="Bact_2-comp_sensor_kinase"/>
</dbReference>
<keyword evidence="1" id="KW-0472">Membrane</keyword>
<keyword evidence="1" id="KW-1133">Transmembrane helix</keyword>
<feature type="chain" id="PRO_5047383288" evidence="2">
    <location>
        <begin position="25"/>
        <end position="1014"/>
    </location>
</feature>
<keyword evidence="2" id="KW-0732">Signal</keyword>
<evidence type="ECO:0000259" key="3">
    <source>
        <dbReference type="Pfam" id="PF06580"/>
    </source>
</evidence>
<dbReference type="SUPFAM" id="SSF63829">
    <property type="entry name" value="Calcium-dependent phosphotriesterase"/>
    <property type="match status" value="1"/>
</dbReference>
<dbReference type="InterPro" id="IPR036890">
    <property type="entry name" value="HATPase_C_sf"/>
</dbReference>
<dbReference type="Proteomes" id="UP001596978">
    <property type="component" value="Unassembled WGS sequence"/>
</dbReference>
<dbReference type="EMBL" id="JBHTJH010000017">
    <property type="protein sequence ID" value="MFD0863221.1"/>
    <property type="molecule type" value="Genomic_DNA"/>
</dbReference>
<organism evidence="4 5">
    <name type="scientific">Sungkyunkwania multivorans</name>
    <dbReference type="NCBI Taxonomy" id="1173618"/>
    <lineage>
        <taxon>Bacteria</taxon>
        <taxon>Pseudomonadati</taxon>
        <taxon>Bacteroidota</taxon>
        <taxon>Flavobacteriia</taxon>
        <taxon>Flavobacteriales</taxon>
        <taxon>Flavobacteriaceae</taxon>
        <taxon>Sungkyunkwania</taxon>
    </lineage>
</organism>
<evidence type="ECO:0000313" key="4">
    <source>
        <dbReference type="EMBL" id="MFD0863221.1"/>
    </source>
</evidence>
<proteinExistence type="predicted"/>
<dbReference type="Pfam" id="PF07494">
    <property type="entry name" value="Reg_prop"/>
    <property type="match status" value="2"/>
</dbReference>
<evidence type="ECO:0000256" key="2">
    <source>
        <dbReference type="SAM" id="SignalP"/>
    </source>
</evidence>
<dbReference type="InterPro" id="IPR011110">
    <property type="entry name" value="Reg_prop"/>
</dbReference>
<dbReference type="SUPFAM" id="SSF101898">
    <property type="entry name" value="NHL repeat"/>
    <property type="match status" value="1"/>
</dbReference>
<feature type="domain" description="Signal transduction histidine kinase internal region" evidence="3">
    <location>
        <begin position="810"/>
        <end position="883"/>
    </location>
</feature>
<sequence length="1014" mass="115358">MYLQRLAYTAILLWMYFICAQTFAQNNQLQSYTLEDGLPQSQVYDVIQDEIGYLWLGTQGGGLARFDGEKFKVWNESDGLLSNYIHAITHANDSIFIGTKRGLSIKTKRGFTNIEGPQVNKILKVANKTFVATDNGLFQLKDSAALKRVSVHEFINKSVVNDIVFDGGHFWIASSRGLWRLKELKDNPTYIRKKATNNFTSLAVKNNKIYAATYNAGVLVMNAKGGRRADYVLFERPYRINKMQIIDGQLWVATDNSGVKVVSLLDFSEQKTLSRTSGLSVAHIRTMIRDRQSNIWIATSGGGLYKYFQNSFKHFDRRSGLKGNRIYAVHKAADGLWVSNSEAGLTRIDSLGIHPIPEDERFSEVKFKTIASDSSGNILAGTEGKGILFRETIEVDSILIDSSDLKNIITDTIVKKVTKDHLIDTKLGLTSDWIRKIEIRDDVIWVATYSSGINRFKYSSETGKVSDMKKFGPRSGIKDLFIRDMRIDNDGKIWYATKDGHLGYIKGNRVKHLGNIFGRNITINSLLFHEDKLYIGTSGSGVWWASVSDPTNIARLKGKKKLYSDNIYQLIFDNEGNLWAGTERGVDKIVLNPSNEIVDVFHFGRNDGFLGIETCLNAVDKDDEGNLWFGAIYGLTQYQPGTKKDTSIKPTLHFEDVEVAYQSIDSINLNEWTNSEKVVQLNPSQKQVTFAFKTIDINNPSEVQYRFRLNKGEWSPWSFESRQNFAGLAYGAHNFTVQSRNRRWEQSDPIAFNFFIQRPFYKKFWFQASVFLAILATMAILALRYLRRVKKRNREERERLQMQNHLLSLEQKALRLQMNPHFIFNVLNGIKAMGTSNPGKMNTTINTFATLLRETLNNSRQDHITLDQEVQTLKKYIEVEQLMATKPFTYDIKVDSDLDKEEILIPPMLIQPFVENAIRHGILKGTRKGKLNIYFSTNGGDFLHCSVIDNGMGIFQSQKTKTNTDHQSMALTVTTERIESLTGKDTLKIKELQTEKGTVTGTEISFKIPLETDY</sequence>
<dbReference type="Pfam" id="PF06580">
    <property type="entry name" value="His_kinase"/>
    <property type="match status" value="1"/>
</dbReference>
<dbReference type="InterPro" id="IPR010559">
    <property type="entry name" value="Sig_transdc_His_kin_internal"/>
</dbReference>
<keyword evidence="5" id="KW-1185">Reference proteome</keyword>
<feature type="signal peptide" evidence="2">
    <location>
        <begin position="1"/>
        <end position="24"/>
    </location>
</feature>
<dbReference type="PANTHER" id="PTHR34220:SF7">
    <property type="entry name" value="SENSOR HISTIDINE KINASE YPDA"/>
    <property type="match status" value="1"/>
</dbReference>
<name>A0ABW3D2J9_9FLAO</name>
<dbReference type="SUPFAM" id="SSF55874">
    <property type="entry name" value="ATPase domain of HSP90 chaperone/DNA topoisomerase II/histidine kinase"/>
    <property type="match status" value="1"/>
</dbReference>
<keyword evidence="1" id="KW-0812">Transmembrane</keyword>
<evidence type="ECO:0000313" key="5">
    <source>
        <dbReference type="Proteomes" id="UP001596978"/>
    </source>
</evidence>
<feature type="transmembrane region" description="Helical" evidence="1">
    <location>
        <begin position="764"/>
        <end position="786"/>
    </location>
</feature>
<reference evidence="5" key="1">
    <citation type="journal article" date="2019" name="Int. J. Syst. Evol. Microbiol.">
        <title>The Global Catalogue of Microorganisms (GCM) 10K type strain sequencing project: providing services to taxonomists for standard genome sequencing and annotation.</title>
        <authorList>
            <consortium name="The Broad Institute Genomics Platform"/>
            <consortium name="The Broad Institute Genome Sequencing Center for Infectious Disease"/>
            <person name="Wu L."/>
            <person name="Ma J."/>
        </authorList>
    </citation>
    <scope>NUCLEOTIDE SEQUENCE [LARGE SCALE GENOMIC DNA]</scope>
    <source>
        <strain evidence="5">CCUG 62952</strain>
    </source>
</reference>
<dbReference type="Gene3D" id="3.30.565.10">
    <property type="entry name" value="Histidine kinase-like ATPase, C-terminal domain"/>
    <property type="match status" value="1"/>
</dbReference>
<evidence type="ECO:0000256" key="1">
    <source>
        <dbReference type="SAM" id="Phobius"/>
    </source>
</evidence>
<dbReference type="InterPro" id="IPR013783">
    <property type="entry name" value="Ig-like_fold"/>
</dbReference>
<dbReference type="Gene3D" id="2.130.10.10">
    <property type="entry name" value="YVTN repeat-like/Quinoprotein amine dehydrogenase"/>
    <property type="match status" value="3"/>
</dbReference>
<protein>
    <submittedName>
        <fullName evidence="4">Two-component regulator propeller domain-containing protein</fullName>
    </submittedName>
</protein>
<comment type="caution">
    <text evidence="4">The sequence shown here is derived from an EMBL/GenBank/DDBJ whole genome shotgun (WGS) entry which is preliminary data.</text>
</comment>
<dbReference type="RefSeq" id="WP_386409063.1">
    <property type="nucleotide sequence ID" value="NZ_JBHTJH010000017.1"/>
</dbReference>
<gene>
    <name evidence="4" type="ORF">ACFQ1M_13490</name>
</gene>
<dbReference type="PANTHER" id="PTHR34220">
    <property type="entry name" value="SENSOR HISTIDINE KINASE YPDA"/>
    <property type="match status" value="1"/>
</dbReference>
<dbReference type="Gene3D" id="2.60.40.10">
    <property type="entry name" value="Immunoglobulins"/>
    <property type="match status" value="1"/>
</dbReference>
<accession>A0ABW3D2J9</accession>
<dbReference type="InterPro" id="IPR015943">
    <property type="entry name" value="WD40/YVTN_repeat-like_dom_sf"/>
</dbReference>